<keyword evidence="18" id="KW-1185">Reference proteome</keyword>
<gene>
    <name evidence="17" type="ORF">HK103_005341</name>
</gene>
<evidence type="ECO:0000256" key="4">
    <source>
        <dbReference type="ARBA" id="ARBA00012251"/>
    </source>
</evidence>
<evidence type="ECO:0000313" key="17">
    <source>
        <dbReference type="EMBL" id="KAJ3261506.1"/>
    </source>
</evidence>
<dbReference type="Proteomes" id="UP001210925">
    <property type="component" value="Unassembled WGS sequence"/>
</dbReference>
<dbReference type="SMART" id="SM00647">
    <property type="entry name" value="IBR"/>
    <property type="match status" value="2"/>
</dbReference>
<evidence type="ECO:0000256" key="6">
    <source>
        <dbReference type="ARBA" id="ARBA00022692"/>
    </source>
</evidence>
<comment type="catalytic activity">
    <reaction evidence="1">
        <text>[E2 ubiquitin-conjugating enzyme]-S-ubiquitinyl-L-cysteine + [acceptor protein]-L-lysine = [E2 ubiquitin-conjugating enzyme]-L-cysteine + [acceptor protein]-N(6)-ubiquitinyl-L-lysine.</text>
        <dbReference type="EC" id="2.3.2.31"/>
    </reaction>
</comment>
<evidence type="ECO:0000256" key="13">
    <source>
        <dbReference type="ARBA" id="ARBA00023136"/>
    </source>
</evidence>
<protein>
    <recommendedName>
        <fullName evidence="4">RBR-type E3 ubiquitin transferase</fullName>
        <ecNumber evidence="4">2.3.2.31</ecNumber>
    </recommendedName>
</protein>
<dbReference type="InterPro" id="IPR031127">
    <property type="entry name" value="E3_UB_ligase_RBR"/>
</dbReference>
<evidence type="ECO:0000256" key="5">
    <source>
        <dbReference type="ARBA" id="ARBA00022679"/>
    </source>
</evidence>
<dbReference type="EC" id="2.3.2.31" evidence="4"/>
<keyword evidence="12" id="KW-1133">Transmembrane helix</keyword>
<evidence type="ECO:0000256" key="7">
    <source>
        <dbReference type="ARBA" id="ARBA00022723"/>
    </source>
</evidence>
<evidence type="ECO:0000256" key="9">
    <source>
        <dbReference type="ARBA" id="ARBA00022771"/>
    </source>
</evidence>
<evidence type="ECO:0000256" key="2">
    <source>
        <dbReference type="ARBA" id="ARBA00004167"/>
    </source>
</evidence>
<proteinExistence type="predicted"/>
<keyword evidence="13" id="KW-0472">Membrane</keyword>
<dbReference type="Gene3D" id="1.20.120.1750">
    <property type="match status" value="1"/>
</dbReference>
<dbReference type="GO" id="GO:0005737">
    <property type="term" value="C:cytoplasm"/>
    <property type="evidence" value="ECO:0007669"/>
    <property type="project" value="UniProtKB-ARBA"/>
</dbReference>
<keyword evidence="8" id="KW-0677">Repeat</keyword>
<keyword evidence="5" id="KW-0808">Transferase</keyword>
<evidence type="ECO:0000256" key="10">
    <source>
        <dbReference type="ARBA" id="ARBA00022786"/>
    </source>
</evidence>
<name>A0AAD5YAV3_9FUNG</name>
<dbReference type="AlphaFoldDB" id="A0AAD5YAV3"/>
<dbReference type="EMBL" id="JADGKB010000005">
    <property type="protein sequence ID" value="KAJ3261506.1"/>
    <property type="molecule type" value="Genomic_DNA"/>
</dbReference>
<dbReference type="GO" id="GO:0031090">
    <property type="term" value="C:organelle membrane"/>
    <property type="evidence" value="ECO:0007669"/>
    <property type="project" value="UniProtKB-ARBA"/>
</dbReference>
<keyword evidence="11" id="KW-0862">Zinc</keyword>
<dbReference type="SUPFAM" id="SSF57850">
    <property type="entry name" value="RING/U-box"/>
    <property type="match status" value="3"/>
</dbReference>
<keyword evidence="7" id="KW-0479">Metal-binding</keyword>
<dbReference type="PANTHER" id="PTHR11685">
    <property type="entry name" value="RBR FAMILY RING FINGER AND IBR DOMAIN-CONTAINING"/>
    <property type="match status" value="1"/>
</dbReference>
<evidence type="ECO:0000313" key="18">
    <source>
        <dbReference type="Proteomes" id="UP001210925"/>
    </source>
</evidence>
<organism evidence="17 18">
    <name type="scientific">Boothiomyces macroporosus</name>
    <dbReference type="NCBI Taxonomy" id="261099"/>
    <lineage>
        <taxon>Eukaryota</taxon>
        <taxon>Fungi</taxon>
        <taxon>Fungi incertae sedis</taxon>
        <taxon>Chytridiomycota</taxon>
        <taxon>Chytridiomycota incertae sedis</taxon>
        <taxon>Chytridiomycetes</taxon>
        <taxon>Rhizophydiales</taxon>
        <taxon>Terramycetaceae</taxon>
        <taxon>Boothiomyces</taxon>
    </lineage>
</organism>
<dbReference type="PROSITE" id="PS00518">
    <property type="entry name" value="ZF_RING_1"/>
    <property type="match status" value="1"/>
</dbReference>
<dbReference type="GO" id="GO:0008270">
    <property type="term" value="F:zinc ion binding"/>
    <property type="evidence" value="ECO:0007669"/>
    <property type="project" value="UniProtKB-KW"/>
</dbReference>
<keyword evidence="10" id="KW-0833">Ubl conjugation pathway</keyword>
<evidence type="ECO:0000256" key="12">
    <source>
        <dbReference type="ARBA" id="ARBA00022989"/>
    </source>
</evidence>
<dbReference type="GO" id="GO:0061630">
    <property type="term" value="F:ubiquitin protein ligase activity"/>
    <property type="evidence" value="ECO:0007669"/>
    <property type="project" value="UniProtKB-EC"/>
</dbReference>
<comment type="subcellular location">
    <subcellularLocation>
        <location evidence="2">Membrane</location>
        <topology evidence="2">Single-pass membrane protein</topology>
    </subcellularLocation>
</comment>
<dbReference type="PROSITE" id="PS50089">
    <property type="entry name" value="ZF_RING_2"/>
    <property type="match status" value="1"/>
</dbReference>
<evidence type="ECO:0000256" key="1">
    <source>
        <dbReference type="ARBA" id="ARBA00001798"/>
    </source>
</evidence>
<feature type="domain" description="RING-type" evidence="15">
    <location>
        <begin position="133"/>
        <end position="179"/>
    </location>
</feature>
<reference evidence="17" key="1">
    <citation type="submission" date="2020-05" db="EMBL/GenBank/DDBJ databases">
        <title>Phylogenomic resolution of chytrid fungi.</title>
        <authorList>
            <person name="Stajich J.E."/>
            <person name="Amses K."/>
            <person name="Simmons R."/>
            <person name="Seto K."/>
            <person name="Myers J."/>
            <person name="Bonds A."/>
            <person name="Quandt C.A."/>
            <person name="Barry K."/>
            <person name="Liu P."/>
            <person name="Grigoriev I."/>
            <person name="Longcore J.E."/>
            <person name="James T.Y."/>
        </authorList>
    </citation>
    <scope>NUCLEOTIDE SEQUENCE</scope>
    <source>
        <strain evidence="17">PLAUS21</strain>
    </source>
</reference>
<evidence type="ECO:0000256" key="14">
    <source>
        <dbReference type="PROSITE-ProRule" id="PRU00175"/>
    </source>
</evidence>
<accession>A0AAD5YAV3</accession>
<keyword evidence="6" id="KW-0812">Transmembrane</keyword>
<dbReference type="CDD" id="cd20341">
    <property type="entry name" value="BRcat_RBR_RNF14"/>
    <property type="match status" value="1"/>
</dbReference>
<dbReference type="InterPro" id="IPR044066">
    <property type="entry name" value="TRIAD_supradom"/>
</dbReference>
<dbReference type="InterPro" id="IPR013083">
    <property type="entry name" value="Znf_RING/FYVE/PHD"/>
</dbReference>
<evidence type="ECO:0000256" key="3">
    <source>
        <dbReference type="ARBA" id="ARBA00004906"/>
    </source>
</evidence>
<keyword evidence="9 14" id="KW-0863">Zinc-finger</keyword>
<dbReference type="FunFam" id="3.30.40.10:FF:000051">
    <property type="entry name" value="RBR-type E3 ubiquitin transferase"/>
    <property type="match status" value="1"/>
</dbReference>
<evidence type="ECO:0000259" key="16">
    <source>
        <dbReference type="PROSITE" id="PS51873"/>
    </source>
</evidence>
<feature type="domain" description="RING-type" evidence="16">
    <location>
        <begin position="129"/>
        <end position="380"/>
    </location>
</feature>
<sequence>MECCWITDFKPLYDLFYSWWDEQRTVVLFQIIDFLQHDFFTHFNWLKKVDLDSFGNVLDKMQNLTLDTDSNRLEKDAASSCLLQSPESNQQPIPNSKSTVLEIPNINYKIFDRLLEFNNEKSKAVFEGKKHTCGICMESKSGTKCFQFQLCKHVFCTDCITSFFKYLVEQGQVSLVCCPDQECKKESLKNPINKGLHHIPYSDLQKLLTEKELDRYYLLFYKHSLQDRKDVTYCPRPLCQYPCTLDGEKKLVICKACDYCFCFYCNQTWHGYSQACQMKKQDQIIIEYMNAEDKEPFELQFGKENLQSMVERYHSGVLTEEYLHQNSQKCPRCSSWIEKQSGCNHMICTCNCHFCFLCGDELAGADPLLHYSSGPCKNKLFHGAKQEFDEDGIPIFH</sequence>
<evidence type="ECO:0000256" key="11">
    <source>
        <dbReference type="ARBA" id="ARBA00022833"/>
    </source>
</evidence>
<dbReference type="PROSITE" id="PS51873">
    <property type="entry name" value="TRIAD"/>
    <property type="match status" value="1"/>
</dbReference>
<dbReference type="GO" id="GO:0016567">
    <property type="term" value="P:protein ubiquitination"/>
    <property type="evidence" value="ECO:0007669"/>
    <property type="project" value="InterPro"/>
</dbReference>
<dbReference type="Gene3D" id="3.30.40.10">
    <property type="entry name" value="Zinc/RING finger domain, C3HC4 (zinc finger)"/>
    <property type="match status" value="1"/>
</dbReference>
<dbReference type="InterPro" id="IPR002867">
    <property type="entry name" value="IBR_dom"/>
</dbReference>
<dbReference type="CDD" id="cd16628">
    <property type="entry name" value="RING-HC_RBR_RNF14"/>
    <property type="match status" value="1"/>
</dbReference>
<comment type="pathway">
    <text evidence="3">Protein modification; protein ubiquitination.</text>
</comment>
<dbReference type="InterPro" id="IPR017907">
    <property type="entry name" value="Znf_RING_CS"/>
</dbReference>
<comment type="caution">
    <text evidence="17">The sequence shown here is derived from an EMBL/GenBank/DDBJ whole genome shotgun (WGS) entry which is preliminary data.</text>
</comment>
<dbReference type="InterPro" id="IPR001841">
    <property type="entry name" value="Znf_RING"/>
</dbReference>
<evidence type="ECO:0000259" key="15">
    <source>
        <dbReference type="PROSITE" id="PS50089"/>
    </source>
</evidence>
<dbReference type="InterPro" id="IPR031128">
    <property type="entry name" value="RNF14_RING-HC_Zfn"/>
</dbReference>
<evidence type="ECO:0000256" key="8">
    <source>
        <dbReference type="ARBA" id="ARBA00022737"/>
    </source>
</evidence>
<dbReference type="Pfam" id="PF01485">
    <property type="entry name" value="IBR"/>
    <property type="match status" value="2"/>
</dbReference>